<evidence type="ECO:0000256" key="4">
    <source>
        <dbReference type="ARBA" id="ARBA00022729"/>
    </source>
</evidence>
<dbReference type="FunFam" id="3.90.76.10:FF:000001">
    <property type="entry name" value="Oligopeptide ABC transporter substrate-binding protein"/>
    <property type="match status" value="1"/>
</dbReference>
<dbReference type="Proteomes" id="UP000291236">
    <property type="component" value="Chromosome"/>
</dbReference>
<feature type="domain" description="Solute-binding protein family 5" evidence="6">
    <location>
        <begin position="74"/>
        <end position="451"/>
    </location>
</feature>
<dbReference type="InterPro" id="IPR030678">
    <property type="entry name" value="Peptide/Ni-bd"/>
</dbReference>
<dbReference type="EMBL" id="AP019368">
    <property type="protein sequence ID" value="BBH52806.1"/>
    <property type="molecule type" value="Genomic_DNA"/>
</dbReference>
<feature type="signal peptide" evidence="5">
    <location>
        <begin position="1"/>
        <end position="20"/>
    </location>
</feature>
<comment type="similarity">
    <text evidence="2">Belongs to the bacterial solute-binding protein 5 family.</text>
</comment>
<keyword evidence="8" id="KW-1185">Reference proteome</keyword>
<dbReference type="InterPro" id="IPR039424">
    <property type="entry name" value="SBP_5"/>
</dbReference>
<dbReference type="PANTHER" id="PTHR30290:SF10">
    <property type="entry name" value="PERIPLASMIC OLIGOPEPTIDE-BINDING PROTEIN-RELATED"/>
    <property type="match status" value="1"/>
</dbReference>
<dbReference type="Gene3D" id="3.10.105.10">
    <property type="entry name" value="Dipeptide-binding Protein, Domain 3"/>
    <property type="match status" value="1"/>
</dbReference>
<gene>
    <name evidence="7" type="ORF">JCM31447_12490</name>
</gene>
<organism evidence="7 8">
    <name type="scientific">Fluviispira sanaruensis</name>
    <dbReference type="NCBI Taxonomy" id="2493639"/>
    <lineage>
        <taxon>Bacteria</taxon>
        <taxon>Pseudomonadati</taxon>
        <taxon>Bdellovibrionota</taxon>
        <taxon>Oligoflexia</taxon>
        <taxon>Silvanigrellales</taxon>
        <taxon>Silvanigrellaceae</taxon>
        <taxon>Fluviispira</taxon>
    </lineage>
</organism>
<evidence type="ECO:0000256" key="5">
    <source>
        <dbReference type="SAM" id="SignalP"/>
    </source>
</evidence>
<dbReference type="AlphaFoldDB" id="A0A4P2VIE2"/>
<dbReference type="GO" id="GO:0015833">
    <property type="term" value="P:peptide transport"/>
    <property type="evidence" value="ECO:0007669"/>
    <property type="project" value="TreeGrafter"/>
</dbReference>
<dbReference type="GO" id="GO:1904680">
    <property type="term" value="F:peptide transmembrane transporter activity"/>
    <property type="evidence" value="ECO:0007669"/>
    <property type="project" value="TreeGrafter"/>
</dbReference>
<keyword evidence="4 5" id="KW-0732">Signal</keyword>
<sequence length="478" mass="54407">MKSFFKYLAISVTLSQAAYAAVPNDPLAAKVQEVNLVNSEEPTTLDPQLCHETACTELVRSLYEGLLSTDGNGEIVPAAAEKWSITPDGKKYTFALRKNLKWSDGSELTAHDFVYGFRRLVDPKVASENASNLENVVNGTEINQGKMALHTLGVKALDNLTLEITLKKPSGYFLESLAVSAVVPLQKKNYEKYGASAFTLTENFVGNGPFILSLRKSRDRIVFTPNKYYWNKDKDYLSKVNYLIVGEAVAEYKMFEANQIHMTNSIPTEQIKGIREKYPNQLKTFEELASYYYIYNLRNPKLKNKSLRQALNIAIDRDVITKSFLNTGQISAYDLIPNNMKSYSHNKAYWQEWPREKQLAEAKKLYAEAGYSKENPLKIQILFNTDEGHKKIATAIASMWKKSLGAEVETLNEEWKTMLDKRSTGQFEVMRLGTVANMNDPYNFFENLISHKEVNVTKYKNAEFDKYIEQAENEVNPE</sequence>
<evidence type="ECO:0000256" key="1">
    <source>
        <dbReference type="ARBA" id="ARBA00004196"/>
    </source>
</evidence>
<reference evidence="7 8" key="1">
    <citation type="submission" date="2018-12" db="EMBL/GenBank/DDBJ databases">
        <title>Rubrispira sanarue gen. nov., sp., nov., a member of the order Silvanigrellales, isolated from a brackish lake in Hamamatsu Japan.</title>
        <authorList>
            <person name="Maejima Y."/>
            <person name="Iino T."/>
            <person name="Muraguchi Y."/>
            <person name="Fukuda K."/>
            <person name="Nojiri H."/>
            <person name="Ohkuma M."/>
            <person name="Moriuchi R."/>
            <person name="Dohra H."/>
            <person name="Kimbara K."/>
            <person name="Shintani M."/>
        </authorList>
    </citation>
    <scope>NUCLEOTIDE SEQUENCE [LARGE SCALE GENOMIC DNA]</scope>
    <source>
        <strain evidence="7 8">RF1110005</strain>
    </source>
</reference>
<protein>
    <submittedName>
        <fullName evidence="7">Peptide ABC transporter substrate-binding protein</fullName>
    </submittedName>
</protein>
<feature type="chain" id="PRO_5020290710" evidence="5">
    <location>
        <begin position="21"/>
        <end position="478"/>
    </location>
</feature>
<accession>A0A4P2VIE2</accession>
<evidence type="ECO:0000313" key="8">
    <source>
        <dbReference type="Proteomes" id="UP000291236"/>
    </source>
</evidence>
<dbReference type="PANTHER" id="PTHR30290">
    <property type="entry name" value="PERIPLASMIC BINDING COMPONENT OF ABC TRANSPORTER"/>
    <property type="match status" value="1"/>
</dbReference>
<proteinExistence type="inferred from homology"/>
<dbReference type="Gene3D" id="3.40.190.10">
    <property type="entry name" value="Periplasmic binding protein-like II"/>
    <property type="match status" value="1"/>
</dbReference>
<dbReference type="GO" id="GO:0043190">
    <property type="term" value="C:ATP-binding cassette (ABC) transporter complex"/>
    <property type="evidence" value="ECO:0007669"/>
    <property type="project" value="InterPro"/>
</dbReference>
<dbReference type="OrthoDB" id="9801912at2"/>
<dbReference type="InterPro" id="IPR000914">
    <property type="entry name" value="SBP_5_dom"/>
</dbReference>
<dbReference type="Gene3D" id="3.90.76.10">
    <property type="entry name" value="Dipeptide-binding Protein, Domain 1"/>
    <property type="match status" value="1"/>
</dbReference>
<evidence type="ECO:0000256" key="3">
    <source>
        <dbReference type="ARBA" id="ARBA00022448"/>
    </source>
</evidence>
<evidence type="ECO:0000256" key="2">
    <source>
        <dbReference type="ARBA" id="ARBA00005695"/>
    </source>
</evidence>
<evidence type="ECO:0000259" key="6">
    <source>
        <dbReference type="Pfam" id="PF00496"/>
    </source>
</evidence>
<dbReference type="CDD" id="cd08504">
    <property type="entry name" value="PBP2_OppA"/>
    <property type="match status" value="1"/>
</dbReference>
<dbReference type="KEGG" id="sbf:JCM31447_12490"/>
<dbReference type="PIRSF" id="PIRSF002741">
    <property type="entry name" value="MppA"/>
    <property type="match status" value="1"/>
</dbReference>
<dbReference type="GO" id="GO:0030288">
    <property type="term" value="C:outer membrane-bounded periplasmic space"/>
    <property type="evidence" value="ECO:0007669"/>
    <property type="project" value="TreeGrafter"/>
</dbReference>
<keyword evidence="3" id="KW-0813">Transport</keyword>
<name>A0A4P2VIE2_FLUSA</name>
<dbReference type="SUPFAM" id="SSF53850">
    <property type="entry name" value="Periplasmic binding protein-like II"/>
    <property type="match status" value="1"/>
</dbReference>
<dbReference type="RefSeq" id="WP_130607597.1">
    <property type="nucleotide sequence ID" value="NZ_AP019368.1"/>
</dbReference>
<dbReference type="Pfam" id="PF00496">
    <property type="entry name" value="SBP_bac_5"/>
    <property type="match status" value="1"/>
</dbReference>
<comment type="subcellular location">
    <subcellularLocation>
        <location evidence="1">Cell envelope</location>
    </subcellularLocation>
</comment>
<evidence type="ECO:0000313" key="7">
    <source>
        <dbReference type="EMBL" id="BBH52806.1"/>
    </source>
</evidence>